<comment type="caution">
    <text evidence="1">The sequence shown here is derived from an EMBL/GenBank/DDBJ whole genome shotgun (WGS) entry which is preliminary data.</text>
</comment>
<sequence length="60" mass="6568">MIWNVAIGAVLVILAVIGSRAALRRRIDHGTDELDPEIAEAARRVARDIDRGRSASRGFL</sequence>
<reference evidence="1" key="1">
    <citation type="submission" date="2016-10" db="EMBL/GenBank/DDBJ databases">
        <title>Sequence of Gallionella enrichment culture.</title>
        <authorList>
            <person name="Poehlein A."/>
            <person name="Muehling M."/>
            <person name="Daniel R."/>
        </authorList>
    </citation>
    <scope>NUCLEOTIDE SEQUENCE</scope>
</reference>
<organism evidence="1">
    <name type="scientific">mine drainage metagenome</name>
    <dbReference type="NCBI Taxonomy" id="410659"/>
    <lineage>
        <taxon>unclassified sequences</taxon>
        <taxon>metagenomes</taxon>
        <taxon>ecological metagenomes</taxon>
    </lineage>
</organism>
<dbReference type="AlphaFoldDB" id="A0A1J5QTL1"/>
<gene>
    <name evidence="1" type="ORF">GALL_350050</name>
</gene>
<name>A0A1J5QTL1_9ZZZZ</name>
<protein>
    <submittedName>
        <fullName evidence="1">Uncharacterized protein</fullName>
    </submittedName>
</protein>
<evidence type="ECO:0000313" key="1">
    <source>
        <dbReference type="EMBL" id="OIQ83204.1"/>
    </source>
</evidence>
<proteinExistence type="predicted"/>
<dbReference type="EMBL" id="MLJW01000725">
    <property type="protein sequence ID" value="OIQ83204.1"/>
    <property type="molecule type" value="Genomic_DNA"/>
</dbReference>
<accession>A0A1J5QTL1</accession>